<organism evidence="1 2">
    <name type="scientific">Tenacibaculum finnmarkense genomovar ulcerans</name>
    <dbReference type="NCBI Taxonomy" id="2781388"/>
    <lineage>
        <taxon>Bacteria</taxon>
        <taxon>Pseudomonadati</taxon>
        <taxon>Bacteroidota</taxon>
        <taxon>Flavobacteriia</taxon>
        <taxon>Flavobacteriales</taxon>
        <taxon>Flavobacteriaceae</taxon>
        <taxon>Tenacibaculum</taxon>
        <taxon>Tenacibaculum finnmarkense</taxon>
    </lineage>
</organism>
<evidence type="ECO:0000313" key="2">
    <source>
        <dbReference type="Proteomes" id="UP000490060"/>
    </source>
</evidence>
<dbReference type="PROSITE" id="PS51257">
    <property type="entry name" value="PROKAR_LIPOPROTEIN"/>
    <property type="match status" value="1"/>
</dbReference>
<dbReference type="AlphaFoldDB" id="A0A2I2MAF0"/>
<sequence length="101" mass="11740">MKKIFLLIITTIFIISCVSKNDVNKKIKEKISAFYKHTEVKQYTPLSYSKLDTIRSTKLKTTATIKHIFKAEAKNGEIRLYTDIFDVTIFKDDVFAIPRGY</sequence>
<reference evidence="1 2" key="1">
    <citation type="submission" date="2017-11" db="EMBL/GenBank/DDBJ databases">
        <authorList>
            <person name="Duchaud E."/>
        </authorList>
    </citation>
    <scope>NUCLEOTIDE SEQUENCE [LARGE SCALE GENOMIC DNA]</scope>
    <source>
        <strain evidence="1 2">TNO010</strain>
    </source>
</reference>
<gene>
    <name evidence="1" type="ORF">TNO010_400021</name>
</gene>
<protein>
    <recommendedName>
        <fullName evidence="3">Lipoprotein</fullName>
    </recommendedName>
</protein>
<dbReference type="EMBL" id="OENE01000035">
    <property type="protein sequence ID" value="SOU89446.1"/>
    <property type="molecule type" value="Genomic_DNA"/>
</dbReference>
<accession>A0A2I2MAF0</accession>
<name>A0A2I2MAF0_9FLAO</name>
<dbReference type="Proteomes" id="UP000490060">
    <property type="component" value="Unassembled WGS sequence"/>
</dbReference>
<dbReference type="RefSeq" id="WP_172505688.1">
    <property type="nucleotide sequence ID" value="NZ_OENE01000035.1"/>
</dbReference>
<proteinExistence type="predicted"/>
<evidence type="ECO:0000313" key="1">
    <source>
        <dbReference type="EMBL" id="SOU89446.1"/>
    </source>
</evidence>
<evidence type="ECO:0008006" key="3">
    <source>
        <dbReference type="Google" id="ProtNLM"/>
    </source>
</evidence>